<keyword evidence="3" id="KW-1185">Reference proteome</keyword>
<name>A0AAE1NFM4_9EUCA</name>
<comment type="caution">
    <text evidence="2">The sequence shown here is derived from an EMBL/GenBank/DDBJ whole genome shotgun (WGS) entry which is preliminary data.</text>
</comment>
<organism evidence="2 3">
    <name type="scientific">Petrolisthes manimaculis</name>
    <dbReference type="NCBI Taxonomy" id="1843537"/>
    <lineage>
        <taxon>Eukaryota</taxon>
        <taxon>Metazoa</taxon>
        <taxon>Ecdysozoa</taxon>
        <taxon>Arthropoda</taxon>
        <taxon>Crustacea</taxon>
        <taxon>Multicrustacea</taxon>
        <taxon>Malacostraca</taxon>
        <taxon>Eumalacostraca</taxon>
        <taxon>Eucarida</taxon>
        <taxon>Decapoda</taxon>
        <taxon>Pleocyemata</taxon>
        <taxon>Anomura</taxon>
        <taxon>Galatheoidea</taxon>
        <taxon>Porcellanidae</taxon>
        <taxon>Petrolisthes</taxon>
    </lineage>
</organism>
<gene>
    <name evidence="2" type="ORF">Pmani_038757</name>
</gene>
<accession>A0AAE1NFM4</accession>
<feature type="region of interest" description="Disordered" evidence="1">
    <location>
        <begin position="1"/>
        <end position="68"/>
    </location>
</feature>
<feature type="compositionally biased region" description="Low complexity" evidence="1">
    <location>
        <begin position="40"/>
        <end position="62"/>
    </location>
</feature>
<sequence length="98" mass="9632">MTVVGGPGGWDPRRCGLAPAHINTDTGPPCTHGAGGQGGARATRPSQPPAAASPALLPGSRAGQPPLTLRQAVCPLAGVTREAMSGGDGAGRWHAVAH</sequence>
<dbReference type="AlphaFoldDB" id="A0AAE1NFM4"/>
<evidence type="ECO:0000313" key="3">
    <source>
        <dbReference type="Proteomes" id="UP001292094"/>
    </source>
</evidence>
<evidence type="ECO:0000256" key="1">
    <source>
        <dbReference type="SAM" id="MobiDB-lite"/>
    </source>
</evidence>
<dbReference type="EMBL" id="JAWZYT010006426">
    <property type="protein sequence ID" value="KAK4288202.1"/>
    <property type="molecule type" value="Genomic_DNA"/>
</dbReference>
<protein>
    <submittedName>
        <fullName evidence="2">Uncharacterized protein</fullName>
    </submittedName>
</protein>
<proteinExistence type="predicted"/>
<evidence type="ECO:0000313" key="2">
    <source>
        <dbReference type="EMBL" id="KAK4288202.1"/>
    </source>
</evidence>
<dbReference type="Proteomes" id="UP001292094">
    <property type="component" value="Unassembled WGS sequence"/>
</dbReference>
<reference evidence="2" key="1">
    <citation type="submission" date="2023-11" db="EMBL/GenBank/DDBJ databases">
        <title>Genome assemblies of two species of porcelain crab, Petrolisthes cinctipes and Petrolisthes manimaculis (Anomura: Porcellanidae).</title>
        <authorList>
            <person name="Angst P."/>
        </authorList>
    </citation>
    <scope>NUCLEOTIDE SEQUENCE</scope>
    <source>
        <strain evidence="2">PB745_02</strain>
        <tissue evidence="2">Gill</tissue>
    </source>
</reference>